<dbReference type="SUPFAM" id="SSF55729">
    <property type="entry name" value="Acyl-CoA N-acyltransferases (Nat)"/>
    <property type="match status" value="1"/>
</dbReference>
<dbReference type="FunFam" id="3.40.630.30:FF:000106">
    <property type="entry name" value="Acetyltransferase At1g77540"/>
    <property type="match status" value="1"/>
</dbReference>
<protein>
    <recommendedName>
        <fullName evidence="2">Protein NATD1</fullName>
    </recommendedName>
    <alternativeName>
        <fullName evidence="3">N-acetyltransferase domain-containing protein 1</fullName>
    </alternativeName>
</protein>
<reference evidence="5" key="1">
    <citation type="submission" date="2020-10" db="EMBL/GenBank/DDBJ databases">
        <authorList>
            <person name="Kikuchi T."/>
        </authorList>
    </citation>
    <scope>NUCLEOTIDE SEQUENCE</scope>
    <source>
        <strain evidence="5">NKZ352</strain>
    </source>
</reference>
<dbReference type="OrthoDB" id="74247at2759"/>
<evidence type="ECO:0000256" key="3">
    <source>
        <dbReference type="ARBA" id="ARBA00031876"/>
    </source>
</evidence>
<name>A0A8S1HSC1_9PELO</name>
<proteinExistence type="inferred from homology"/>
<accession>A0A8S1HSC1</accession>
<feature type="domain" description="N-acetyltransferase" evidence="4">
    <location>
        <begin position="6"/>
        <end position="94"/>
    </location>
</feature>
<evidence type="ECO:0000256" key="2">
    <source>
        <dbReference type="ARBA" id="ARBA00020243"/>
    </source>
</evidence>
<keyword evidence="6" id="KW-1185">Reference proteome</keyword>
<comment type="caution">
    <text evidence="5">The sequence shown here is derived from an EMBL/GenBank/DDBJ whole genome shotgun (WGS) entry which is preliminary data.</text>
</comment>
<dbReference type="Gene3D" id="3.40.630.30">
    <property type="match status" value="1"/>
</dbReference>
<dbReference type="InterPro" id="IPR016181">
    <property type="entry name" value="Acyl_CoA_acyltransferase"/>
</dbReference>
<dbReference type="PANTHER" id="PTHR31435:SF9">
    <property type="entry name" value="PROTEIN NATD1"/>
    <property type="match status" value="1"/>
</dbReference>
<dbReference type="PANTHER" id="PTHR31435">
    <property type="entry name" value="PROTEIN NATD1"/>
    <property type="match status" value="1"/>
</dbReference>
<comment type="similarity">
    <text evidence="1">Belongs to the NATD1 family.</text>
</comment>
<dbReference type="InterPro" id="IPR045057">
    <property type="entry name" value="Gcn5-rel_NAT"/>
</dbReference>
<dbReference type="AlphaFoldDB" id="A0A8S1HSC1"/>
<evidence type="ECO:0000313" key="6">
    <source>
        <dbReference type="Proteomes" id="UP000835052"/>
    </source>
</evidence>
<organism evidence="5 6">
    <name type="scientific">Caenorhabditis auriculariae</name>
    <dbReference type="NCBI Taxonomy" id="2777116"/>
    <lineage>
        <taxon>Eukaryota</taxon>
        <taxon>Metazoa</taxon>
        <taxon>Ecdysozoa</taxon>
        <taxon>Nematoda</taxon>
        <taxon>Chromadorea</taxon>
        <taxon>Rhabditida</taxon>
        <taxon>Rhabditina</taxon>
        <taxon>Rhabditomorpha</taxon>
        <taxon>Rhabditoidea</taxon>
        <taxon>Rhabditidae</taxon>
        <taxon>Peloderinae</taxon>
        <taxon>Caenorhabditis</taxon>
    </lineage>
</organism>
<sequence length="102" mass="11621">MALRVEHCKKAMEFFIKFSSGSKAHLTYAELPNHVLDFQHTVTPQDQRGKGVAKVLVKEGLKYAIENKYSVKPSCSYVASYLDSDQATHEEKNVDFRQKSQL</sequence>
<dbReference type="EMBL" id="CAJGYM010000093">
    <property type="protein sequence ID" value="CAD6197408.1"/>
    <property type="molecule type" value="Genomic_DNA"/>
</dbReference>
<evidence type="ECO:0000259" key="4">
    <source>
        <dbReference type="PROSITE" id="PS51729"/>
    </source>
</evidence>
<gene>
    <name evidence="5" type="ORF">CAUJ_LOCUS13317</name>
</gene>
<evidence type="ECO:0000313" key="5">
    <source>
        <dbReference type="EMBL" id="CAD6197408.1"/>
    </source>
</evidence>
<dbReference type="InterPro" id="IPR031165">
    <property type="entry name" value="GNAT_YJDJ"/>
</dbReference>
<dbReference type="Pfam" id="PF14542">
    <property type="entry name" value="Acetyltransf_CG"/>
    <property type="match status" value="1"/>
</dbReference>
<dbReference type="PROSITE" id="PS51729">
    <property type="entry name" value="GNAT_YJDJ"/>
    <property type="match status" value="1"/>
</dbReference>
<dbReference type="Proteomes" id="UP000835052">
    <property type="component" value="Unassembled WGS sequence"/>
</dbReference>
<evidence type="ECO:0000256" key="1">
    <source>
        <dbReference type="ARBA" id="ARBA00006233"/>
    </source>
</evidence>